<keyword evidence="1" id="KW-0812">Transmembrane</keyword>
<name>A0ABP8T551_9ACTN</name>
<organism evidence="2 3">
    <name type="scientific">Micromonospora coerulea</name>
    <dbReference type="NCBI Taxonomy" id="47856"/>
    <lineage>
        <taxon>Bacteria</taxon>
        <taxon>Bacillati</taxon>
        <taxon>Actinomycetota</taxon>
        <taxon>Actinomycetes</taxon>
        <taxon>Micromonosporales</taxon>
        <taxon>Micromonosporaceae</taxon>
        <taxon>Micromonospora</taxon>
    </lineage>
</organism>
<accession>A0ABP8T551</accession>
<protein>
    <submittedName>
        <fullName evidence="2">Uncharacterized protein</fullName>
    </submittedName>
</protein>
<proteinExistence type="predicted"/>
<evidence type="ECO:0000313" key="3">
    <source>
        <dbReference type="Proteomes" id="UP001500307"/>
    </source>
</evidence>
<evidence type="ECO:0000256" key="1">
    <source>
        <dbReference type="SAM" id="Phobius"/>
    </source>
</evidence>
<comment type="caution">
    <text evidence="2">The sequence shown here is derived from an EMBL/GenBank/DDBJ whole genome shotgun (WGS) entry which is preliminary data.</text>
</comment>
<reference evidence="3" key="1">
    <citation type="journal article" date="2019" name="Int. J. Syst. Evol. Microbiol.">
        <title>The Global Catalogue of Microorganisms (GCM) 10K type strain sequencing project: providing services to taxonomists for standard genome sequencing and annotation.</title>
        <authorList>
            <consortium name="The Broad Institute Genomics Platform"/>
            <consortium name="The Broad Institute Genome Sequencing Center for Infectious Disease"/>
            <person name="Wu L."/>
            <person name="Ma J."/>
        </authorList>
    </citation>
    <scope>NUCLEOTIDE SEQUENCE [LARGE SCALE GENOMIC DNA]</scope>
    <source>
        <strain evidence="3">JCM 3175</strain>
    </source>
</reference>
<dbReference type="Proteomes" id="UP001500307">
    <property type="component" value="Unassembled WGS sequence"/>
</dbReference>
<dbReference type="RefSeq" id="WP_346125157.1">
    <property type="nucleotide sequence ID" value="NZ_BAABGU010000061.1"/>
</dbReference>
<keyword evidence="3" id="KW-1185">Reference proteome</keyword>
<keyword evidence="1" id="KW-0472">Membrane</keyword>
<keyword evidence="1" id="KW-1133">Transmembrane helix</keyword>
<evidence type="ECO:0000313" key="2">
    <source>
        <dbReference type="EMBL" id="GAA4580481.1"/>
    </source>
</evidence>
<dbReference type="EMBL" id="BAABGU010000061">
    <property type="protein sequence ID" value="GAA4580481.1"/>
    <property type="molecule type" value="Genomic_DNA"/>
</dbReference>
<gene>
    <name evidence="2" type="ORF">GCM10023176_60110</name>
</gene>
<sequence length="376" mass="39688">MKQQQPYRYCVFCGSALVSASCPRCGPARPSSVPHGSPPAPVPVAPRLRTPADTRRIWPAVLITAIVGLVLLCTATVRLVPRFIGPEAAVRAYFDALADRDATRARGLLAEGSAIGQRGPIAGVDERADLSLLTDATLHHAGYTPPRNLTVGRTIWTGTSATVEASYDFGGPPITITLPLVNERGLRGLPSWRITDGLLELRLESVVTGRLVVAGATLPMTTTRSMVAFPGAYRVALPEHPLYRAEPAIAFANGASASLSPVEVRENVRRDVEQQVRAHVDGCARRIELAPSGCPFVASSSVPVKILSWTIVRYPELSFTVVADGGVSVTSPGQGVAAATVIRTSGAGASWQETVSFDISGTVRVVDGKAVLSNGR</sequence>
<feature type="transmembrane region" description="Helical" evidence="1">
    <location>
        <begin position="57"/>
        <end position="77"/>
    </location>
</feature>
<dbReference type="PROSITE" id="PS51257">
    <property type="entry name" value="PROKAR_LIPOPROTEIN"/>
    <property type="match status" value="1"/>
</dbReference>